<reference evidence="1" key="2">
    <citation type="submission" date="2020-09" db="EMBL/GenBank/DDBJ databases">
        <authorList>
            <person name="Sun Q."/>
            <person name="Zhou Y."/>
        </authorList>
    </citation>
    <scope>NUCLEOTIDE SEQUENCE</scope>
    <source>
        <strain evidence="1">CGMCC 1.12997</strain>
    </source>
</reference>
<sequence>MLTLSNARQKQSGKVEAACEKYDTYERLKKKEWLGVLVA</sequence>
<gene>
    <name evidence="1" type="ORF">GCM10011585_36700</name>
</gene>
<organism evidence="1 2">
    <name type="scientific">Edaphobacter dinghuensis</name>
    <dbReference type="NCBI Taxonomy" id="1560005"/>
    <lineage>
        <taxon>Bacteria</taxon>
        <taxon>Pseudomonadati</taxon>
        <taxon>Acidobacteriota</taxon>
        <taxon>Terriglobia</taxon>
        <taxon>Terriglobales</taxon>
        <taxon>Acidobacteriaceae</taxon>
        <taxon>Edaphobacter</taxon>
    </lineage>
</organism>
<accession>A0A917HT59</accession>
<comment type="caution">
    <text evidence="1">The sequence shown here is derived from an EMBL/GenBank/DDBJ whole genome shotgun (WGS) entry which is preliminary data.</text>
</comment>
<evidence type="ECO:0000313" key="1">
    <source>
        <dbReference type="EMBL" id="GGG89185.1"/>
    </source>
</evidence>
<reference evidence="1" key="1">
    <citation type="journal article" date="2014" name="Int. J. Syst. Evol. Microbiol.">
        <title>Complete genome sequence of Corynebacterium casei LMG S-19264T (=DSM 44701T), isolated from a smear-ripened cheese.</title>
        <authorList>
            <consortium name="US DOE Joint Genome Institute (JGI-PGF)"/>
            <person name="Walter F."/>
            <person name="Albersmeier A."/>
            <person name="Kalinowski J."/>
            <person name="Ruckert C."/>
        </authorList>
    </citation>
    <scope>NUCLEOTIDE SEQUENCE</scope>
    <source>
        <strain evidence="1">CGMCC 1.12997</strain>
    </source>
</reference>
<dbReference type="AlphaFoldDB" id="A0A917HT59"/>
<dbReference type="Proteomes" id="UP000647241">
    <property type="component" value="Unassembled WGS sequence"/>
</dbReference>
<protein>
    <submittedName>
        <fullName evidence="1">Uncharacterized protein</fullName>
    </submittedName>
</protein>
<keyword evidence="2" id="KW-1185">Reference proteome</keyword>
<name>A0A917HT59_9BACT</name>
<dbReference type="EMBL" id="BMGT01000005">
    <property type="protein sequence ID" value="GGG89185.1"/>
    <property type="molecule type" value="Genomic_DNA"/>
</dbReference>
<evidence type="ECO:0000313" key="2">
    <source>
        <dbReference type="Proteomes" id="UP000647241"/>
    </source>
</evidence>
<proteinExistence type="predicted"/>